<keyword evidence="2" id="KW-1185">Reference proteome</keyword>
<name>A0ABQ4LLJ3_9BACL</name>
<evidence type="ECO:0000313" key="2">
    <source>
        <dbReference type="Proteomes" id="UP000676601"/>
    </source>
</evidence>
<protein>
    <submittedName>
        <fullName evidence="1">Uncharacterized protein</fullName>
    </submittedName>
</protein>
<organism evidence="1 2">
    <name type="scientific">Paenibacillus cineris</name>
    <dbReference type="NCBI Taxonomy" id="237530"/>
    <lineage>
        <taxon>Bacteria</taxon>
        <taxon>Bacillati</taxon>
        <taxon>Bacillota</taxon>
        <taxon>Bacilli</taxon>
        <taxon>Bacillales</taxon>
        <taxon>Paenibacillaceae</taxon>
        <taxon>Paenibacillus</taxon>
    </lineage>
</organism>
<dbReference type="EMBL" id="BORU01000004">
    <property type="protein sequence ID" value="GIO57384.1"/>
    <property type="molecule type" value="Genomic_DNA"/>
</dbReference>
<accession>A0ABQ4LLJ3</accession>
<proteinExistence type="predicted"/>
<gene>
    <name evidence="1" type="ORF">J21TS7_57020</name>
</gene>
<evidence type="ECO:0000313" key="1">
    <source>
        <dbReference type="EMBL" id="GIO57384.1"/>
    </source>
</evidence>
<dbReference type="Proteomes" id="UP000676601">
    <property type="component" value="Unassembled WGS sequence"/>
</dbReference>
<reference evidence="1 2" key="1">
    <citation type="submission" date="2021-03" db="EMBL/GenBank/DDBJ databases">
        <title>Antimicrobial resistance genes in bacteria isolated from Japanese honey, and their potential for conferring macrolide and lincosamide resistance in the American foulbrood pathogen Paenibacillus larvae.</title>
        <authorList>
            <person name="Okamoto M."/>
            <person name="Kumagai M."/>
            <person name="Kanamori H."/>
            <person name="Takamatsu D."/>
        </authorList>
    </citation>
    <scope>NUCLEOTIDE SEQUENCE [LARGE SCALE GENOMIC DNA]</scope>
    <source>
        <strain evidence="1 2">J21TS7</strain>
    </source>
</reference>
<sequence>MENGPKVRTEAGNRGVSLTLAEDGTALSFQLWFIEEGLTRRRQFSKEGKAGNQYTEQKEALIPSTRRLGLSCYPLYLLRFFGTRQVNGRQGIQ</sequence>
<comment type="caution">
    <text evidence="1">The sequence shown here is derived from an EMBL/GenBank/DDBJ whole genome shotgun (WGS) entry which is preliminary data.</text>
</comment>